<feature type="region of interest" description="Disordered" evidence="7">
    <location>
        <begin position="520"/>
        <end position="543"/>
    </location>
</feature>
<sequence>MRCATSSRLVRRVPGIEAIRPADVQARRQSAGCTNAAPDPIGGRRNDRLAAPGRPAGRRCAASPAVIYPCPARRPERAVPLRHRRLHVHHPIALIGAGPSGLAGARALDAAGLDFVGFEASSDVGGLWDIDNPRSTVYESAHLISSRTTTEFAEFPMDSSIDYPGHRELVRYFGAFADRFDLRRRFRFGTRVVRVEPVDGDASGQRGWLVTSEGPEGRRTETFSAVVLANGTLAEPNVPAFRGEFAGEIRHSSAYKRAQEFAGKRVLVIGAGNSGCDIAVDAVHHAASVDLSVRRGYWFVPRYLFGKPSDTLNQGRPLPARIKQFVDSRVLKLFTGDPVRFGFPKPDYKIYESHPIVNTLVLNHLGQGDLRVKPDIDRFEGSTVHFADGSSADYDLLLLATGYRLDYPFVDREHLDWTGDAPELYLNVFPRSFNGLAVLGMIEASGIGWEGRAEQARLLGRYLKAVQDAPASAARFRAQAAKPWPDLTGGYRYLGLARMSYYVNKDAYRGTVRKLTETLPDPARAPRAAATTAATAEHEGVRA</sequence>
<dbReference type="Proteomes" id="UP000438182">
    <property type="component" value="Unassembled WGS sequence"/>
</dbReference>
<keyword evidence="9" id="KW-1185">Reference proteome</keyword>
<feature type="compositionally biased region" description="Low complexity" evidence="7">
    <location>
        <begin position="525"/>
        <end position="535"/>
    </location>
</feature>
<accession>A0A6I4P361</accession>
<keyword evidence="6" id="KW-0560">Oxidoreductase</keyword>
<gene>
    <name evidence="8" type="ORF">GB864_16335</name>
</gene>
<evidence type="ECO:0000256" key="4">
    <source>
        <dbReference type="ARBA" id="ARBA00022827"/>
    </source>
</evidence>
<comment type="similarity">
    <text evidence="2">Belongs to the FAD-binding monooxygenase family.</text>
</comment>
<evidence type="ECO:0000313" key="9">
    <source>
        <dbReference type="Proteomes" id="UP000438182"/>
    </source>
</evidence>
<keyword evidence="3" id="KW-0285">Flavoprotein</keyword>
<comment type="similarity">
    <text evidence="1">Belongs to the FMO family.</text>
</comment>
<dbReference type="AlphaFoldDB" id="A0A6I4P361"/>
<organism evidence="8 9">
    <name type="scientific">Agromyces seonyuensis</name>
    <dbReference type="NCBI Taxonomy" id="2662446"/>
    <lineage>
        <taxon>Bacteria</taxon>
        <taxon>Bacillati</taxon>
        <taxon>Actinomycetota</taxon>
        <taxon>Actinomycetes</taxon>
        <taxon>Micrococcales</taxon>
        <taxon>Microbacteriaceae</taxon>
        <taxon>Agromyces</taxon>
    </lineage>
</organism>
<dbReference type="PRINTS" id="PR00370">
    <property type="entry name" value="FMOXYGENASE"/>
</dbReference>
<reference evidence="8 9" key="1">
    <citation type="submission" date="2019-12" db="EMBL/GenBank/DDBJ databases">
        <authorList>
            <person name="Kim Y.S."/>
        </authorList>
    </citation>
    <scope>NUCLEOTIDE SEQUENCE [LARGE SCALE GENOMIC DNA]</scope>
    <source>
        <strain evidence="8 9">MMS17-SY077</strain>
    </source>
</reference>
<dbReference type="GO" id="GO:0050661">
    <property type="term" value="F:NADP binding"/>
    <property type="evidence" value="ECO:0007669"/>
    <property type="project" value="InterPro"/>
</dbReference>
<evidence type="ECO:0000256" key="6">
    <source>
        <dbReference type="ARBA" id="ARBA00023002"/>
    </source>
</evidence>
<name>A0A6I4P361_9MICO</name>
<dbReference type="InterPro" id="IPR020946">
    <property type="entry name" value="Flavin_mOase-like"/>
</dbReference>
<dbReference type="Pfam" id="PF00743">
    <property type="entry name" value="FMO-like"/>
    <property type="match status" value="1"/>
</dbReference>
<feature type="region of interest" description="Disordered" evidence="7">
    <location>
        <begin position="27"/>
        <end position="57"/>
    </location>
</feature>
<dbReference type="Gene3D" id="3.50.50.60">
    <property type="entry name" value="FAD/NAD(P)-binding domain"/>
    <property type="match status" value="1"/>
</dbReference>
<evidence type="ECO:0000256" key="3">
    <source>
        <dbReference type="ARBA" id="ARBA00022630"/>
    </source>
</evidence>
<keyword evidence="4" id="KW-0274">FAD</keyword>
<comment type="caution">
    <text evidence="8">The sequence shown here is derived from an EMBL/GenBank/DDBJ whole genome shotgun (WGS) entry which is preliminary data.</text>
</comment>
<protein>
    <submittedName>
        <fullName evidence="8">SidA/IucD/PvdA family monooxygenase</fullName>
    </submittedName>
</protein>
<dbReference type="InterPro" id="IPR050346">
    <property type="entry name" value="FMO-like"/>
</dbReference>
<dbReference type="SUPFAM" id="SSF51905">
    <property type="entry name" value="FAD/NAD(P)-binding domain"/>
    <property type="match status" value="2"/>
</dbReference>
<dbReference type="GO" id="GO:0050660">
    <property type="term" value="F:flavin adenine dinucleotide binding"/>
    <property type="evidence" value="ECO:0007669"/>
    <property type="project" value="InterPro"/>
</dbReference>
<proteinExistence type="inferred from homology"/>
<evidence type="ECO:0000313" key="8">
    <source>
        <dbReference type="EMBL" id="MWC00113.1"/>
    </source>
</evidence>
<keyword evidence="5" id="KW-0521">NADP</keyword>
<keyword evidence="8" id="KW-0503">Monooxygenase</keyword>
<dbReference type="InterPro" id="IPR000960">
    <property type="entry name" value="Flavin_mOase"/>
</dbReference>
<dbReference type="GO" id="GO:0004499">
    <property type="term" value="F:N,N-dimethylaniline monooxygenase activity"/>
    <property type="evidence" value="ECO:0007669"/>
    <property type="project" value="InterPro"/>
</dbReference>
<evidence type="ECO:0000256" key="1">
    <source>
        <dbReference type="ARBA" id="ARBA00009183"/>
    </source>
</evidence>
<dbReference type="EMBL" id="WSTA01000102">
    <property type="protein sequence ID" value="MWC00113.1"/>
    <property type="molecule type" value="Genomic_DNA"/>
</dbReference>
<evidence type="ECO:0000256" key="5">
    <source>
        <dbReference type="ARBA" id="ARBA00022857"/>
    </source>
</evidence>
<evidence type="ECO:0000256" key="2">
    <source>
        <dbReference type="ARBA" id="ARBA00010139"/>
    </source>
</evidence>
<dbReference type="InterPro" id="IPR036188">
    <property type="entry name" value="FAD/NAD-bd_sf"/>
</dbReference>
<evidence type="ECO:0000256" key="7">
    <source>
        <dbReference type="SAM" id="MobiDB-lite"/>
    </source>
</evidence>
<dbReference type="PANTHER" id="PTHR23023">
    <property type="entry name" value="DIMETHYLANILINE MONOOXYGENASE"/>
    <property type="match status" value="1"/>
</dbReference>